<evidence type="ECO:0000256" key="9">
    <source>
        <dbReference type="ARBA" id="ARBA00055745"/>
    </source>
</evidence>
<sequence length="387" mass="43485">MNNFHTDPGKGNILIVDDTPNNLRLLSSMLEEQGYEVRCANNGAIALKAVAMEHPDIILLDINMPNINGYQVCEQLKRDQHTQEIPVIFLSALSETIDKVRAFRVGAVDYITKPFQVEEVLARIENQLSLRRMQIELQQAKAKALKALEQEQELNRLKSEFVSMISHDFRNPLTSIQGFAGLLECGGETPAPETINRYINKINTAVDNLLSLLDDILLIGSMEVGKMQYKTVSVNLQEFCHELIDTLKYSLGDQNQICFTCLGDSTQAEMDLTILQRILNNLLSNAIKYSHPGEPVYLDLECQNHMTIFQVRDQGMGIPLENQPYLFEAFYRSSNVGDIKGTGLGLAVVKKCVEVHQGRILLESKEQIGTKITVYLPRYPGKAISDI</sequence>
<dbReference type="InterPro" id="IPR004358">
    <property type="entry name" value="Sig_transdc_His_kin-like_C"/>
</dbReference>
<accession>A0A3S1BYB3</accession>
<dbReference type="InterPro" id="IPR036890">
    <property type="entry name" value="HATPase_C_sf"/>
</dbReference>
<comment type="caution">
    <text evidence="14">The sequence shown here is derived from an EMBL/GenBank/DDBJ whole genome shotgun (WGS) entry which is preliminary data.</text>
</comment>
<evidence type="ECO:0000256" key="8">
    <source>
        <dbReference type="ARBA" id="ARBA00023012"/>
    </source>
</evidence>
<dbReference type="PANTHER" id="PTHR43547">
    <property type="entry name" value="TWO-COMPONENT HISTIDINE KINASE"/>
    <property type="match status" value="1"/>
</dbReference>
<protein>
    <recommendedName>
        <fullName evidence="2">histidine kinase</fullName>
        <ecNumber evidence="2">2.7.13.3</ecNumber>
    </recommendedName>
</protein>
<dbReference type="Gene3D" id="3.30.565.10">
    <property type="entry name" value="Histidine kinase-like ATPase, C-terminal domain"/>
    <property type="match status" value="1"/>
</dbReference>
<dbReference type="GO" id="GO:0005524">
    <property type="term" value="F:ATP binding"/>
    <property type="evidence" value="ECO:0007669"/>
    <property type="project" value="UniProtKB-KW"/>
</dbReference>
<keyword evidence="15" id="KW-1185">Reference proteome</keyword>
<gene>
    <name evidence="14" type="ORF">DSM107003_23000</name>
</gene>
<feature type="domain" description="Response regulatory" evidence="13">
    <location>
        <begin position="12"/>
        <end position="128"/>
    </location>
</feature>
<name>A0A3S1BYB3_ANAVA</name>
<dbReference type="Pfam" id="PF02518">
    <property type="entry name" value="HATPase_c"/>
    <property type="match status" value="1"/>
</dbReference>
<keyword evidence="4" id="KW-0808">Transferase</keyword>
<dbReference type="SMART" id="SM00448">
    <property type="entry name" value="REC"/>
    <property type="match status" value="1"/>
</dbReference>
<dbReference type="EC" id="2.7.13.3" evidence="2"/>
<keyword evidence="5" id="KW-0547">Nucleotide-binding</keyword>
<comment type="function">
    <text evidence="9">Photoreceptor which exists in two forms that are reversibly interconvertible by light: the R form that absorbs maximally in the red region of the spectrum and the FR form that absorbs maximally in the far-red region.</text>
</comment>
<dbReference type="CDD" id="cd00082">
    <property type="entry name" value="HisKA"/>
    <property type="match status" value="1"/>
</dbReference>
<dbReference type="PROSITE" id="PS50110">
    <property type="entry name" value="RESPONSE_REGULATORY"/>
    <property type="match status" value="1"/>
</dbReference>
<dbReference type="RefSeq" id="WP_127054080.1">
    <property type="nucleotide sequence ID" value="NZ_RSCM01000006.1"/>
</dbReference>
<dbReference type="Proteomes" id="UP000276103">
    <property type="component" value="Unassembled WGS sequence"/>
</dbReference>
<keyword evidence="8" id="KW-0902">Two-component regulatory system</keyword>
<dbReference type="PRINTS" id="PR00344">
    <property type="entry name" value="BCTRLSENSOR"/>
</dbReference>
<keyword evidence="7" id="KW-0067">ATP-binding</keyword>
<dbReference type="CDD" id="cd00075">
    <property type="entry name" value="HATPase"/>
    <property type="match status" value="1"/>
</dbReference>
<dbReference type="Pfam" id="PF00072">
    <property type="entry name" value="Response_reg"/>
    <property type="match status" value="1"/>
</dbReference>
<dbReference type="FunFam" id="3.40.50.2300:FF:000121">
    <property type="entry name" value="Sensor histidine kinase RcsC"/>
    <property type="match status" value="1"/>
</dbReference>
<dbReference type="Pfam" id="PF00512">
    <property type="entry name" value="HisKA"/>
    <property type="match status" value="1"/>
</dbReference>
<evidence type="ECO:0000256" key="6">
    <source>
        <dbReference type="ARBA" id="ARBA00022777"/>
    </source>
</evidence>
<dbReference type="Gene3D" id="3.40.50.2300">
    <property type="match status" value="1"/>
</dbReference>
<dbReference type="SUPFAM" id="SSF55874">
    <property type="entry name" value="ATPase domain of HSP90 chaperone/DNA topoisomerase II/histidine kinase"/>
    <property type="match status" value="1"/>
</dbReference>
<keyword evidence="6 14" id="KW-0418">Kinase</keyword>
<dbReference type="SMART" id="SM00387">
    <property type="entry name" value="HATPase_c"/>
    <property type="match status" value="1"/>
</dbReference>
<organism evidence="14 15">
    <name type="scientific">Trichormus variabilis SAG 1403-4b</name>
    <dbReference type="NCBI Taxonomy" id="447716"/>
    <lineage>
        <taxon>Bacteria</taxon>
        <taxon>Bacillati</taxon>
        <taxon>Cyanobacteriota</taxon>
        <taxon>Cyanophyceae</taxon>
        <taxon>Nostocales</taxon>
        <taxon>Nostocaceae</taxon>
        <taxon>Trichormus</taxon>
    </lineage>
</organism>
<reference evidence="14 15" key="1">
    <citation type="journal article" date="2019" name="Genome Biol. Evol.">
        <title>Day and night: Metabolic profiles and evolutionary relationships of six axenic non-marine cyanobacteria.</title>
        <authorList>
            <person name="Will S.E."/>
            <person name="Henke P."/>
            <person name="Boedeker C."/>
            <person name="Huang S."/>
            <person name="Brinkmann H."/>
            <person name="Rohde M."/>
            <person name="Jarek M."/>
            <person name="Friedl T."/>
            <person name="Seufert S."/>
            <person name="Schumacher M."/>
            <person name="Overmann J."/>
            <person name="Neumann-Schaal M."/>
            <person name="Petersen J."/>
        </authorList>
    </citation>
    <scope>NUCLEOTIDE SEQUENCE [LARGE SCALE GENOMIC DNA]</scope>
    <source>
        <strain evidence="14 15">SAG 1403-4b</strain>
    </source>
</reference>
<evidence type="ECO:0000313" key="15">
    <source>
        <dbReference type="Proteomes" id="UP000276103"/>
    </source>
</evidence>
<feature type="modified residue" description="4-aspartylphosphate" evidence="10">
    <location>
        <position position="61"/>
    </location>
</feature>
<evidence type="ECO:0000256" key="4">
    <source>
        <dbReference type="ARBA" id="ARBA00022679"/>
    </source>
</evidence>
<dbReference type="InterPro" id="IPR011006">
    <property type="entry name" value="CheY-like_superfamily"/>
</dbReference>
<keyword evidence="11" id="KW-0175">Coiled coil</keyword>
<dbReference type="InterPro" id="IPR001789">
    <property type="entry name" value="Sig_transdc_resp-reg_receiver"/>
</dbReference>
<dbReference type="InterPro" id="IPR003661">
    <property type="entry name" value="HisK_dim/P_dom"/>
</dbReference>
<proteinExistence type="predicted"/>
<dbReference type="FunFam" id="3.30.565.10:FF:000006">
    <property type="entry name" value="Sensor histidine kinase WalK"/>
    <property type="match status" value="1"/>
</dbReference>
<dbReference type="SUPFAM" id="SSF52172">
    <property type="entry name" value="CheY-like"/>
    <property type="match status" value="1"/>
</dbReference>
<feature type="coiled-coil region" evidence="11">
    <location>
        <begin position="130"/>
        <end position="160"/>
    </location>
</feature>
<evidence type="ECO:0000313" key="14">
    <source>
        <dbReference type="EMBL" id="RUS96894.1"/>
    </source>
</evidence>
<comment type="catalytic activity">
    <reaction evidence="1">
        <text>ATP + protein L-histidine = ADP + protein N-phospho-L-histidine.</text>
        <dbReference type="EC" id="2.7.13.3"/>
    </reaction>
</comment>
<dbReference type="OrthoDB" id="1927110at2"/>
<keyword evidence="3 10" id="KW-0597">Phosphoprotein</keyword>
<dbReference type="PROSITE" id="PS50109">
    <property type="entry name" value="HIS_KIN"/>
    <property type="match status" value="1"/>
</dbReference>
<dbReference type="PANTHER" id="PTHR43547:SF2">
    <property type="entry name" value="HYBRID SIGNAL TRANSDUCTION HISTIDINE KINASE C"/>
    <property type="match status" value="1"/>
</dbReference>
<evidence type="ECO:0000256" key="11">
    <source>
        <dbReference type="SAM" id="Coils"/>
    </source>
</evidence>
<dbReference type="InterPro" id="IPR005467">
    <property type="entry name" value="His_kinase_dom"/>
</dbReference>
<dbReference type="SMART" id="SM00388">
    <property type="entry name" value="HisKA"/>
    <property type="match status" value="1"/>
</dbReference>
<dbReference type="InterPro" id="IPR003594">
    <property type="entry name" value="HATPase_dom"/>
</dbReference>
<evidence type="ECO:0000256" key="3">
    <source>
        <dbReference type="ARBA" id="ARBA00022553"/>
    </source>
</evidence>
<dbReference type="AlphaFoldDB" id="A0A3S1BYB3"/>
<evidence type="ECO:0000256" key="1">
    <source>
        <dbReference type="ARBA" id="ARBA00000085"/>
    </source>
</evidence>
<evidence type="ECO:0000256" key="2">
    <source>
        <dbReference type="ARBA" id="ARBA00012438"/>
    </source>
</evidence>
<dbReference type="CDD" id="cd19920">
    <property type="entry name" value="REC_PA4781-like"/>
    <property type="match status" value="1"/>
</dbReference>
<evidence type="ECO:0000259" key="12">
    <source>
        <dbReference type="PROSITE" id="PS50109"/>
    </source>
</evidence>
<evidence type="ECO:0000256" key="10">
    <source>
        <dbReference type="PROSITE-ProRule" id="PRU00169"/>
    </source>
</evidence>
<dbReference type="EMBL" id="RSCM01000006">
    <property type="protein sequence ID" value="RUS96894.1"/>
    <property type="molecule type" value="Genomic_DNA"/>
</dbReference>
<evidence type="ECO:0000259" key="13">
    <source>
        <dbReference type="PROSITE" id="PS50110"/>
    </source>
</evidence>
<feature type="domain" description="Histidine kinase" evidence="12">
    <location>
        <begin position="164"/>
        <end position="380"/>
    </location>
</feature>
<dbReference type="Gene3D" id="1.10.287.130">
    <property type="match status" value="1"/>
</dbReference>
<evidence type="ECO:0000256" key="7">
    <source>
        <dbReference type="ARBA" id="ARBA00022840"/>
    </source>
</evidence>
<dbReference type="GO" id="GO:0000155">
    <property type="term" value="F:phosphorelay sensor kinase activity"/>
    <property type="evidence" value="ECO:0007669"/>
    <property type="project" value="InterPro"/>
</dbReference>
<evidence type="ECO:0000256" key="5">
    <source>
        <dbReference type="ARBA" id="ARBA00022741"/>
    </source>
</evidence>